<dbReference type="eggNOG" id="ENOG502S1BC">
    <property type="taxonomic scope" value="Eukaryota"/>
</dbReference>
<dbReference type="VEuPathDB" id="FungiDB:HMPREF1544_01118"/>
<organism evidence="3 4">
    <name type="scientific">Mucor circinelloides f. circinelloides (strain 1006PhL)</name>
    <name type="common">Mucormycosis agent</name>
    <name type="synonym">Calyptromyces circinelloides</name>
    <dbReference type="NCBI Taxonomy" id="1220926"/>
    <lineage>
        <taxon>Eukaryota</taxon>
        <taxon>Fungi</taxon>
        <taxon>Fungi incertae sedis</taxon>
        <taxon>Mucoromycota</taxon>
        <taxon>Mucoromycotina</taxon>
        <taxon>Mucoromycetes</taxon>
        <taxon>Mucorales</taxon>
        <taxon>Mucorineae</taxon>
        <taxon>Mucoraceae</taxon>
        <taxon>Mucor</taxon>
    </lineage>
</organism>
<dbReference type="AlphaFoldDB" id="S2JQ08"/>
<dbReference type="EMBL" id="KE123903">
    <property type="protein sequence ID" value="EPB92054.1"/>
    <property type="molecule type" value="Genomic_DNA"/>
</dbReference>
<proteinExistence type="predicted"/>
<evidence type="ECO:0000259" key="2">
    <source>
        <dbReference type="Pfam" id="PF20499"/>
    </source>
</evidence>
<feature type="compositionally biased region" description="Basic residues" evidence="1">
    <location>
        <begin position="9"/>
        <end position="23"/>
    </location>
</feature>
<accession>S2JQ08</accession>
<evidence type="ECO:0000313" key="3">
    <source>
        <dbReference type="EMBL" id="EPB92054.1"/>
    </source>
</evidence>
<feature type="region of interest" description="Disordered" evidence="1">
    <location>
        <begin position="656"/>
        <end position="680"/>
    </location>
</feature>
<dbReference type="PANTHER" id="PTHR24401">
    <property type="entry name" value="SI:CH211-243P7.3-RELATED"/>
    <property type="match status" value="1"/>
</dbReference>
<dbReference type="Pfam" id="PF20499">
    <property type="entry name" value="DUF6729"/>
    <property type="match status" value="1"/>
</dbReference>
<name>S2JQ08_MUCC1</name>
<dbReference type="InterPro" id="IPR046616">
    <property type="entry name" value="DUF6729"/>
</dbReference>
<evidence type="ECO:0000256" key="1">
    <source>
        <dbReference type="SAM" id="MobiDB-lite"/>
    </source>
</evidence>
<gene>
    <name evidence="3" type="ORF">HMPREF1544_01118</name>
</gene>
<reference evidence="4" key="1">
    <citation type="submission" date="2013-05" db="EMBL/GenBank/DDBJ databases">
        <title>The Genome sequence of Mucor circinelloides f. circinelloides 1006PhL.</title>
        <authorList>
            <consortium name="The Broad Institute Genomics Platform"/>
            <person name="Cuomo C."/>
            <person name="Earl A."/>
            <person name="Findley K."/>
            <person name="Lee S.C."/>
            <person name="Walker B."/>
            <person name="Young S."/>
            <person name="Zeng Q."/>
            <person name="Gargeya S."/>
            <person name="Fitzgerald M."/>
            <person name="Haas B."/>
            <person name="Abouelleil A."/>
            <person name="Allen A.W."/>
            <person name="Alvarado L."/>
            <person name="Arachchi H.M."/>
            <person name="Berlin A.M."/>
            <person name="Chapman S.B."/>
            <person name="Gainer-Dewar J."/>
            <person name="Goldberg J."/>
            <person name="Griggs A."/>
            <person name="Gujja S."/>
            <person name="Hansen M."/>
            <person name="Howarth C."/>
            <person name="Imamovic A."/>
            <person name="Ireland A."/>
            <person name="Larimer J."/>
            <person name="McCowan C."/>
            <person name="Murphy C."/>
            <person name="Pearson M."/>
            <person name="Poon T.W."/>
            <person name="Priest M."/>
            <person name="Roberts A."/>
            <person name="Saif S."/>
            <person name="Shea T."/>
            <person name="Sisk P."/>
            <person name="Sykes S."/>
            <person name="Wortman J."/>
            <person name="Nusbaum C."/>
            <person name="Birren B."/>
        </authorList>
    </citation>
    <scope>NUCLEOTIDE SEQUENCE [LARGE SCALE GENOMIC DNA]</scope>
    <source>
        <strain evidence="4">1006PhL</strain>
    </source>
</reference>
<dbReference type="Proteomes" id="UP000014254">
    <property type="component" value="Unassembled WGS sequence"/>
</dbReference>
<keyword evidence="4" id="KW-1185">Reference proteome</keyword>
<dbReference type="InParanoid" id="S2JQ08"/>
<dbReference type="STRING" id="1220926.S2JQ08"/>
<dbReference type="OrthoDB" id="2287572at2759"/>
<feature type="compositionally biased region" description="Polar residues" evidence="1">
    <location>
        <begin position="47"/>
        <end position="57"/>
    </location>
</feature>
<feature type="region of interest" description="Disordered" evidence="1">
    <location>
        <begin position="686"/>
        <end position="705"/>
    </location>
</feature>
<evidence type="ECO:0000313" key="4">
    <source>
        <dbReference type="Proteomes" id="UP000014254"/>
    </source>
</evidence>
<feature type="compositionally biased region" description="Low complexity" evidence="1">
    <location>
        <begin position="661"/>
        <end position="671"/>
    </location>
</feature>
<feature type="region of interest" description="Disordered" evidence="1">
    <location>
        <begin position="1"/>
        <end position="82"/>
    </location>
</feature>
<protein>
    <recommendedName>
        <fullName evidence="2">DUF6729 domain-containing protein</fullName>
    </recommendedName>
</protein>
<feature type="domain" description="DUF6729" evidence="2">
    <location>
        <begin position="147"/>
        <end position="341"/>
    </location>
</feature>
<dbReference type="PANTHER" id="PTHR24401:SF29">
    <property type="entry name" value="SI:CH211-243P7.3-RELATED"/>
    <property type="match status" value="1"/>
</dbReference>
<sequence length="730" mass="82605">MTVSTGVGRGRRKGSTNKPKKVPGQKDIRNLFNQPSLPTQRDAGEGSSAQVFPQEQLSDPVEESSRSDLNNTIPVPNAFDDAYSSDASGDEDIFINGEDFPEWLPDKIVLDDEIAGQEQEDSVIFDYLQRLKAKIKRNVMPDEYKRGTLWVNPPSPCFALKGEADPTSLYLPRVCLWFPHHLTQEKLKCPTCGSSLESKGIATDPTARKIIDIDDCFYIMTYRYECTSESLLHQQSGPNKSLRSFRGYNEAIMNQLPFRVQAEFPACLSKKSGISVMLLNMLRPFVQNSVGPVRLSKILRELHMLRYDKVKLQYLDAAVYRTKNPTLNMMAQTHWRFPKFSEFQDPKKYAGAFPSASYLKYMYTFTMKFFKPLIDAEMLKLGESTPTSSETDYRLRHNADVGRKNRYGKLYKNHYNPWTTQVINHLEESLGMPSNASYFDPYCDALKFRGNDVSSAKLSFGICPFPTDLMEQLQMHAFTFSSMPDNHVAKVVLPNERLLSDERALITATFLLFVFARRCPLNQYEFLALCQGTKYAVTPVHTEQEKTLYHELISQLAATSNRRNPNFLELSQLWTSRCDGVGIFYKSPELLKSYYNITEERSVAKASIHANYASIKEIREVVASSNRPPAVAPTEHTYQRLENAESVYAVRINNQPSLQPSTTASSSSTSTVLPGSVAPQRRFRPIVADPSLELQPSAKKTRAPRTCVRCRNPDCKGKKSISLCTNPPSI</sequence>